<sequence length="184" mass="21235">MLSKEEFQLPATVTGLATLRTTFTKQRLIAFNVGVIDPFYNGPISTVLLNFSKRTVEVALGEKFFRVLFFEHDDVSEHHQRDESVKRESYQKAITSYALNDYSQSFLDIPVFDNEFYAKTTWQLLYGTAAKHPWWTVIFMVVVFGPIAYVWALPDYQSWWDSVLTWMRSWAGSASNTVIPPNEG</sequence>
<keyword evidence="1" id="KW-1133">Transmembrane helix</keyword>
<protein>
    <recommendedName>
        <fullName evidence="2">dUTPase-like domain-containing protein</fullName>
    </recommendedName>
</protein>
<dbReference type="Pfam" id="PF00692">
    <property type="entry name" value="dUTPase"/>
    <property type="match status" value="1"/>
</dbReference>
<dbReference type="InterPro" id="IPR036157">
    <property type="entry name" value="dUTPase-like_sf"/>
</dbReference>
<evidence type="ECO:0000313" key="4">
    <source>
        <dbReference type="Proteomes" id="UP000005307"/>
    </source>
</evidence>
<dbReference type="AlphaFoldDB" id="M9R8S8"/>
<dbReference type="EMBL" id="CP003740">
    <property type="protein sequence ID" value="AGI66731.1"/>
    <property type="molecule type" value="Genomic_DNA"/>
</dbReference>
<evidence type="ECO:0000256" key="1">
    <source>
        <dbReference type="SAM" id="Phobius"/>
    </source>
</evidence>
<dbReference type="SUPFAM" id="SSF51283">
    <property type="entry name" value="dUTPase-like"/>
    <property type="match status" value="1"/>
</dbReference>
<evidence type="ECO:0000313" key="3">
    <source>
        <dbReference type="EMBL" id="AGI66731.1"/>
    </source>
</evidence>
<keyword evidence="1" id="KW-0472">Membrane</keyword>
<feature type="transmembrane region" description="Helical" evidence="1">
    <location>
        <begin position="134"/>
        <end position="152"/>
    </location>
</feature>
<organism evidence="3 4">
    <name type="scientific">Octadecabacter antarcticus 307</name>
    <dbReference type="NCBI Taxonomy" id="391626"/>
    <lineage>
        <taxon>Bacteria</taxon>
        <taxon>Pseudomonadati</taxon>
        <taxon>Pseudomonadota</taxon>
        <taxon>Alphaproteobacteria</taxon>
        <taxon>Rhodobacterales</taxon>
        <taxon>Roseobacteraceae</taxon>
        <taxon>Octadecabacter</taxon>
    </lineage>
</organism>
<name>M9R8S8_9RHOB</name>
<dbReference type="Gene3D" id="2.70.40.10">
    <property type="match status" value="1"/>
</dbReference>
<dbReference type="InterPro" id="IPR029054">
    <property type="entry name" value="dUTPase-like"/>
</dbReference>
<dbReference type="HOGENOM" id="CLU_1466791_0_0_5"/>
<keyword evidence="4" id="KW-1185">Reference proteome</keyword>
<proteinExistence type="predicted"/>
<feature type="domain" description="dUTPase-like" evidence="2">
    <location>
        <begin position="13"/>
        <end position="83"/>
    </location>
</feature>
<evidence type="ECO:0000259" key="2">
    <source>
        <dbReference type="Pfam" id="PF00692"/>
    </source>
</evidence>
<accession>M9R8S8</accession>
<dbReference type="STRING" id="391626.OAN307_c10160"/>
<keyword evidence="1" id="KW-0812">Transmembrane</keyword>
<dbReference type="KEGG" id="oat:OAN307_c10160"/>
<reference evidence="3 4" key="1">
    <citation type="journal article" date="2013" name="PLoS ONE">
        <title>Poles Apart: Arctic and Antarctic Octadecabacter strains Share High Genome Plasticity and a New Type of Xanthorhodopsin.</title>
        <authorList>
            <person name="Vollmers J."/>
            <person name="Voget S."/>
            <person name="Dietrich S."/>
            <person name="Gollnow K."/>
            <person name="Smits M."/>
            <person name="Meyer K."/>
            <person name="Brinkhoff T."/>
            <person name="Simon M."/>
            <person name="Daniel R."/>
        </authorList>
    </citation>
    <scope>NUCLEOTIDE SEQUENCE [LARGE SCALE GENOMIC DNA]</scope>
    <source>
        <strain evidence="3 4">307</strain>
    </source>
</reference>
<dbReference type="Proteomes" id="UP000005307">
    <property type="component" value="Chromosome"/>
</dbReference>
<gene>
    <name evidence="3" type="ORF">OAN307_c10160</name>
</gene>